<keyword evidence="2" id="KW-0408">Iron</keyword>
<dbReference type="AlphaFoldDB" id="A0A090QR42"/>
<dbReference type="GO" id="GO:0016491">
    <property type="term" value="F:oxidoreductase activity"/>
    <property type="evidence" value="ECO:0007669"/>
    <property type="project" value="InterPro"/>
</dbReference>
<dbReference type="PANTHER" id="PTHR43105">
    <property type="entry name" value="RESPIRATORY NITRATE REDUCTASE"/>
    <property type="match status" value="1"/>
</dbReference>
<dbReference type="Gene3D" id="2.40.40.20">
    <property type="match status" value="1"/>
</dbReference>
<dbReference type="GO" id="GO:1990204">
    <property type="term" value="C:oxidoreductase complex"/>
    <property type="evidence" value="ECO:0007669"/>
    <property type="project" value="UniProtKB-ARBA"/>
</dbReference>
<dbReference type="GO" id="GO:0046872">
    <property type="term" value="F:metal ion binding"/>
    <property type="evidence" value="ECO:0007669"/>
    <property type="project" value="UniProtKB-KW"/>
</dbReference>
<dbReference type="EMBL" id="BBMN01000005">
    <property type="protein sequence ID" value="GAL04738.1"/>
    <property type="molecule type" value="Genomic_DNA"/>
</dbReference>
<evidence type="ECO:0000256" key="3">
    <source>
        <dbReference type="ARBA" id="ARBA00023014"/>
    </source>
</evidence>
<proteinExistence type="predicted"/>
<dbReference type="InterPro" id="IPR009010">
    <property type="entry name" value="Asp_de-COase-like_dom_sf"/>
</dbReference>
<dbReference type="InterPro" id="IPR050123">
    <property type="entry name" value="Prok_molybdopt-oxidoreductase"/>
</dbReference>
<evidence type="ECO:0000256" key="1">
    <source>
        <dbReference type="ARBA" id="ARBA00022723"/>
    </source>
</evidence>
<reference evidence="5 6" key="1">
    <citation type="journal article" date="2014" name="Genome Announc.">
        <title>Draft Genome Sequences of Two Vibrionaceae Species, Vibrio ponticus C121 and Photobacterium aphoticum C119, Isolated as Coral Reef Microbiota.</title>
        <authorList>
            <person name="Al-saari N."/>
            <person name="Meirelles P.M."/>
            <person name="Mino S."/>
            <person name="Suda W."/>
            <person name="Oshima K."/>
            <person name="Hattori M."/>
            <person name="Ohkuma M."/>
            <person name="Thompson F.L."/>
            <person name="Gomez-Gil B."/>
            <person name="Sawabe T."/>
            <person name="Sawabe T."/>
        </authorList>
    </citation>
    <scope>NUCLEOTIDE SEQUENCE [LARGE SCALE GENOMIC DNA]</scope>
    <source>
        <strain evidence="5 6">JCM 19237</strain>
    </source>
</reference>
<dbReference type="GO" id="GO:0043546">
    <property type="term" value="F:molybdopterin cofactor binding"/>
    <property type="evidence" value="ECO:0007669"/>
    <property type="project" value="InterPro"/>
</dbReference>
<dbReference type="SUPFAM" id="SSF50692">
    <property type="entry name" value="ADC-like"/>
    <property type="match status" value="1"/>
</dbReference>
<name>A0A090QR42_9GAMM</name>
<organism evidence="5 6">
    <name type="scientific">Photobacterium aphoticum</name>
    <dbReference type="NCBI Taxonomy" id="754436"/>
    <lineage>
        <taxon>Bacteria</taxon>
        <taxon>Pseudomonadati</taxon>
        <taxon>Pseudomonadota</taxon>
        <taxon>Gammaproteobacteria</taxon>
        <taxon>Vibrionales</taxon>
        <taxon>Vibrionaceae</taxon>
        <taxon>Photobacterium</taxon>
    </lineage>
</organism>
<gene>
    <name evidence="5" type="ORF">JCM19237_4104</name>
</gene>
<evidence type="ECO:0000256" key="2">
    <source>
        <dbReference type="ARBA" id="ARBA00023004"/>
    </source>
</evidence>
<dbReference type="Pfam" id="PF01568">
    <property type="entry name" value="Molydop_binding"/>
    <property type="match status" value="1"/>
</dbReference>
<comment type="caution">
    <text evidence="5">The sequence shown here is derived from an EMBL/GenBank/DDBJ whole genome shotgun (WGS) entry which is preliminary data.</text>
</comment>
<keyword evidence="3" id="KW-0411">Iron-sulfur</keyword>
<evidence type="ECO:0000259" key="4">
    <source>
        <dbReference type="Pfam" id="PF01568"/>
    </source>
</evidence>
<protein>
    <submittedName>
        <fullName evidence="5">Assimilatory nitrate reductase large subunit</fullName>
    </submittedName>
</protein>
<dbReference type="PANTHER" id="PTHR43105:SF10">
    <property type="entry name" value="NADH-QUINONE OXIDOREDUCTASE SUBUNIT G"/>
    <property type="match status" value="1"/>
</dbReference>
<dbReference type="Proteomes" id="UP000029227">
    <property type="component" value="Unassembled WGS sequence"/>
</dbReference>
<dbReference type="eggNOG" id="COG0243">
    <property type="taxonomic scope" value="Bacteria"/>
</dbReference>
<evidence type="ECO:0000313" key="5">
    <source>
        <dbReference type="EMBL" id="GAL04738.1"/>
    </source>
</evidence>
<dbReference type="GO" id="GO:0016020">
    <property type="term" value="C:membrane"/>
    <property type="evidence" value="ECO:0007669"/>
    <property type="project" value="TreeGrafter"/>
</dbReference>
<dbReference type="GO" id="GO:0045333">
    <property type="term" value="P:cellular respiration"/>
    <property type="evidence" value="ECO:0007669"/>
    <property type="project" value="UniProtKB-ARBA"/>
</dbReference>
<keyword evidence="1" id="KW-0479">Metal-binding</keyword>
<evidence type="ECO:0000313" key="6">
    <source>
        <dbReference type="Proteomes" id="UP000029227"/>
    </source>
</evidence>
<dbReference type="InterPro" id="IPR006657">
    <property type="entry name" value="MoPterin_dinucl-bd_dom"/>
</dbReference>
<sequence>MDNFRRLRGGRAASRRLIVPQQPHAIVAILCCSIQARTRSLAYLNPYRFVAAFIGAHCGAYLTVHPNDAARYSLTPQHLVRIDSALGHTTAKILLSTDCAKGSVFLPFHWSRATSSFGHVEKLIAPHCDPLSGQPAFKHTPVQLTPLAVTSEALLITTQPITPAQWQRHGIRYWVQQTVTGGYLYWLYDTDNTSSHDQTWHQTWHQTLTQRIQSLLATTLLTSQTLTTQWGTALQVFHVDHQRISAAFVCDTALSPEHLDTFPTLLGLSTSDPAVHSLLRRSDASSLCSTSQQGPVVCVCKQLGRGALLLLFSNKGSPL</sequence>
<feature type="domain" description="Molybdopterin dinucleotide-binding" evidence="4">
    <location>
        <begin position="58"/>
        <end position="141"/>
    </location>
</feature>
<accession>A0A090QR42</accession>
<dbReference type="GO" id="GO:0051536">
    <property type="term" value="F:iron-sulfur cluster binding"/>
    <property type="evidence" value="ECO:0007669"/>
    <property type="project" value="UniProtKB-KW"/>
</dbReference>
<dbReference type="STRING" id="754436.JCM19237_4104"/>